<dbReference type="Proteomes" id="UP001500618">
    <property type="component" value="Unassembled WGS sequence"/>
</dbReference>
<comment type="caution">
    <text evidence="2">The sequence shown here is derived from an EMBL/GenBank/DDBJ whole genome shotgun (WGS) entry which is preliminary data.</text>
</comment>
<dbReference type="RefSeq" id="WP_344314516.1">
    <property type="nucleotide sequence ID" value="NZ_BAAANY010000037.1"/>
</dbReference>
<keyword evidence="3" id="KW-1185">Reference proteome</keyword>
<sequence>MTVSHSPARYGRHAINRLAAATTPGIPGARAALESFYYALNQRDIDALREVWTTHPLAQLNNPLGGILRGGDAITNLYSHIFTGPVRLTVEFGDIVEYAGTDHAVFAGRETGEYVIDGTATPLSIRTTRYFLYESGKWTQFHHHGSIDDPVALEAYQHAVGK</sequence>
<dbReference type="InterPro" id="IPR037401">
    <property type="entry name" value="SnoaL-like"/>
</dbReference>
<accession>A0ABN2ITN5</accession>
<gene>
    <name evidence="2" type="ORF">GCM10009765_71000</name>
</gene>
<dbReference type="SUPFAM" id="SSF54427">
    <property type="entry name" value="NTF2-like"/>
    <property type="match status" value="1"/>
</dbReference>
<evidence type="ECO:0000313" key="2">
    <source>
        <dbReference type="EMBL" id="GAA1711597.1"/>
    </source>
</evidence>
<evidence type="ECO:0000313" key="3">
    <source>
        <dbReference type="Proteomes" id="UP001500618"/>
    </source>
</evidence>
<evidence type="ECO:0000259" key="1">
    <source>
        <dbReference type="Pfam" id="PF13474"/>
    </source>
</evidence>
<proteinExistence type="predicted"/>
<dbReference type="Gene3D" id="3.10.450.50">
    <property type="match status" value="1"/>
</dbReference>
<reference evidence="2 3" key="1">
    <citation type="journal article" date="2019" name="Int. J. Syst. Evol. Microbiol.">
        <title>The Global Catalogue of Microorganisms (GCM) 10K type strain sequencing project: providing services to taxonomists for standard genome sequencing and annotation.</title>
        <authorList>
            <consortium name="The Broad Institute Genomics Platform"/>
            <consortium name="The Broad Institute Genome Sequencing Center for Infectious Disease"/>
            <person name="Wu L."/>
            <person name="Ma J."/>
        </authorList>
    </citation>
    <scope>NUCLEOTIDE SEQUENCE [LARGE SCALE GENOMIC DNA]</scope>
    <source>
        <strain evidence="2 3">JCM 14718</strain>
    </source>
</reference>
<protein>
    <submittedName>
        <fullName evidence="2">Nuclear transport factor 2 family protein</fullName>
    </submittedName>
</protein>
<dbReference type="Pfam" id="PF13474">
    <property type="entry name" value="SnoaL_3"/>
    <property type="match status" value="1"/>
</dbReference>
<dbReference type="EMBL" id="BAAANY010000037">
    <property type="protein sequence ID" value="GAA1711597.1"/>
    <property type="molecule type" value="Genomic_DNA"/>
</dbReference>
<organism evidence="2 3">
    <name type="scientific">Fodinicola feengrottensis</name>
    <dbReference type="NCBI Taxonomy" id="435914"/>
    <lineage>
        <taxon>Bacteria</taxon>
        <taxon>Bacillati</taxon>
        <taxon>Actinomycetota</taxon>
        <taxon>Actinomycetes</taxon>
        <taxon>Mycobacteriales</taxon>
        <taxon>Fodinicola</taxon>
    </lineage>
</organism>
<feature type="domain" description="SnoaL-like" evidence="1">
    <location>
        <begin position="30"/>
        <end position="147"/>
    </location>
</feature>
<name>A0ABN2ITN5_9ACTN</name>
<dbReference type="InterPro" id="IPR032710">
    <property type="entry name" value="NTF2-like_dom_sf"/>
</dbReference>